<comment type="caution">
    <text evidence="1">The sequence shown here is derived from an EMBL/GenBank/DDBJ whole genome shotgun (WGS) entry which is preliminary data.</text>
</comment>
<keyword evidence="2" id="KW-1185">Reference proteome</keyword>
<proteinExistence type="predicted"/>
<dbReference type="AlphaFoldDB" id="A0A8J2L2T9"/>
<dbReference type="EMBL" id="CAJVCH010535007">
    <property type="protein sequence ID" value="CAG7825111.1"/>
    <property type="molecule type" value="Genomic_DNA"/>
</dbReference>
<dbReference type="Proteomes" id="UP000708208">
    <property type="component" value="Unassembled WGS sequence"/>
</dbReference>
<feature type="non-terminal residue" evidence="1">
    <location>
        <position position="1"/>
    </location>
</feature>
<protein>
    <submittedName>
        <fullName evidence="1">Uncharacterized protein</fullName>
    </submittedName>
</protein>
<sequence length="25" mass="3157">FHGVHFMFANSERESWSSKLQWMWQ</sequence>
<gene>
    <name evidence="1" type="ORF">AFUS01_LOCUS35236</name>
</gene>
<evidence type="ECO:0000313" key="1">
    <source>
        <dbReference type="EMBL" id="CAG7825111.1"/>
    </source>
</evidence>
<evidence type="ECO:0000313" key="2">
    <source>
        <dbReference type="Proteomes" id="UP000708208"/>
    </source>
</evidence>
<reference evidence="1" key="1">
    <citation type="submission" date="2021-06" db="EMBL/GenBank/DDBJ databases">
        <authorList>
            <person name="Hodson N. C."/>
            <person name="Mongue J. A."/>
            <person name="Jaron S. K."/>
        </authorList>
    </citation>
    <scope>NUCLEOTIDE SEQUENCE</scope>
</reference>
<name>A0A8J2L2T9_9HEXA</name>
<accession>A0A8J2L2T9</accession>
<organism evidence="1 2">
    <name type="scientific">Allacma fusca</name>
    <dbReference type="NCBI Taxonomy" id="39272"/>
    <lineage>
        <taxon>Eukaryota</taxon>
        <taxon>Metazoa</taxon>
        <taxon>Ecdysozoa</taxon>
        <taxon>Arthropoda</taxon>
        <taxon>Hexapoda</taxon>
        <taxon>Collembola</taxon>
        <taxon>Symphypleona</taxon>
        <taxon>Sminthuridae</taxon>
        <taxon>Allacma</taxon>
    </lineage>
</organism>